<evidence type="ECO:0008006" key="3">
    <source>
        <dbReference type="Google" id="ProtNLM"/>
    </source>
</evidence>
<gene>
    <name evidence="1" type="ORF">M422DRAFT_69460</name>
</gene>
<reference evidence="1 2" key="1">
    <citation type="submission" date="2014-06" db="EMBL/GenBank/DDBJ databases">
        <title>Evolutionary Origins and Diversification of the Mycorrhizal Mutualists.</title>
        <authorList>
            <consortium name="DOE Joint Genome Institute"/>
            <consortium name="Mycorrhizal Genomics Consortium"/>
            <person name="Kohler A."/>
            <person name="Kuo A."/>
            <person name="Nagy L.G."/>
            <person name="Floudas D."/>
            <person name="Copeland A."/>
            <person name="Barry K.W."/>
            <person name="Cichocki N."/>
            <person name="Veneault-Fourrey C."/>
            <person name="LaButti K."/>
            <person name="Lindquist E.A."/>
            <person name="Lipzen A."/>
            <person name="Lundell T."/>
            <person name="Morin E."/>
            <person name="Murat C."/>
            <person name="Riley R."/>
            <person name="Ohm R."/>
            <person name="Sun H."/>
            <person name="Tunlid A."/>
            <person name="Henrissat B."/>
            <person name="Grigoriev I.V."/>
            <person name="Hibbett D.S."/>
            <person name="Martin F."/>
        </authorList>
    </citation>
    <scope>NUCLEOTIDE SEQUENCE [LARGE SCALE GENOMIC DNA]</scope>
    <source>
        <strain evidence="1 2">SS14</strain>
    </source>
</reference>
<sequence>MPYFPPDIPNSITHIKAEVTIDAPVEVVWKALVDFPSYEKWNTFVRQQLVTDSKFKPLEPQPEPAEGSYIRMLVRMPPAGLEPPGKGLTVSDEVITFLEEQHHRVGWKAVQYPNWLLRAHRWQEVTEVIVDGKKMAKYTTVETFNGPFAWPIRFFMRGTLNTCFEAMAKALKEHSEKVVRDASE</sequence>
<dbReference type="InterPro" id="IPR023393">
    <property type="entry name" value="START-like_dom_sf"/>
</dbReference>
<dbReference type="AlphaFoldDB" id="A0A0C9VHK6"/>
<proteinExistence type="predicted"/>
<evidence type="ECO:0000313" key="1">
    <source>
        <dbReference type="EMBL" id="KIJ37025.1"/>
    </source>
</evidence>
<organism evidence="1 2">
    <name type="scientific">Sphaerobolus stellatus (strain SS14)</name>
    <dbReference type="NCBI Taxonomy" id="990650"/>
    <lineage>
        <taxon>Eukaryota</taxon>
        <taxon>Fungi</taxon>
        <taxon>Dikarya</taxon>
        <taxon>Basidiomycota</taxon>
        <taxon>Agaricomycotina</taxon>
        <taxon>Agaricomycetes</taxon>
        <taxon>Phallomycetidae</taxon>
        <taxon>Geastrales</taxon>
        <taxon>Sphaerobolaceae</taxon>
        <taxon>Sphaerobolus</taxon>
    </lineage>
</organism>
<dbReference type="Proteomes" id="UP000054279">
    <property type="component" value="Unassembled WGS sequence"/>
</dbReference>
<dbReference type="SUPFAM" id="SSF55961">
    <property type="entry name" value="Bet v1-like"/>
    <property type="match status" value="1"/>
</dbReference>
<dbReference type="Pfam" id="PF10604">
    <property type="entry name" value="Polyketide_cyc2"/>
    <property type="match status" value="1"/>
</dbReference>
<protein>
    <recommendedName>
        <fullName evidence="3">Coenzyme Q-binding protein COQ10 START domain-containing protein</fullName>
    </recommendedName>
</protein>
<dbReference type="Gene3D" id="3.30.530.20">
    <property type="match status" value="1"/>
</dbReference>
<dbReference type="CDD" id="cd07822">
    <property type="entry name" value="SRPBCC_4"/>
    <property type="match status" value="1"/>
</dbReference>
<name>A0A0C9VHK6_SPHS4</name>
<evidence type="ECO:0000313" key="2">
    <source>
        <dbReference type="Proteomes" id="UP000054279"/>
    </source>
</evidence>
<keyword evidence="2" id="KW-1185">Reference proteome</keyword>
<dbReference type="PANTHER" id="PTHR36166:SF1">
    <property type="entry name" value="SRPBCC DOMAIN-CONTAINING PROTEIN"/>
    <property type="match status" value="1"/>
</dbReference>
<dbReference type="PANTHER" id="PTHR36166">
    <property type="entry name" value="CHROMOSOME 9, WHOLE GENOME SHOTGUN SEQUENCE"/>
    <property type="match status" value="1"/>
</dbReference>
<dbReference type="InterPro" id="IPR019587">
    <property type="entry name" value="Polyketide_cyclase/dehydratase"/>
</dbReference>
<dbReference type="OrthoDB" id="509124at2759"/>
<dbReference type="HOGENOM" id="CLU_069867_4_0_1"/>
<accession>A0A0C9VHK6</accession>
<dbReference type="EMBL" id="KN837172">
    <property type="protein sequence ID" value="KIJ37025.1"/>
    <property type="molecule type" value="Genomic_DNA"/>
</dbReference>